<dbReference type="InterPro" id="IPR010690">
    <property type="entry name" value="YqfD"/>
</dbReference>
<organism evidence="2 3">
    <name type="scientific">Eubacterium ramulus</name>
    <dbReference type="NCBI Taxonomy" id="39490"/>
    <lineage>
        <taxon>Bacteria</taxon>
        <taxon>Bacillati</taxon>
        <taxon>Bacillota</taxon>
        <taxon>Clostridia</taxon>
        <taxon>Eubacteriales</taxon>
        <taxon>Eubacteriaceae</taxon>
        <taxon>Eubacterium</taxon>
    </lineage>
</organism>
<dbReference type="EMBL" id="JRFU01000009">
    <property type="protein sequence ID" value="PWE87923.1"/>
    <property type="molecule type" value="Genomic_DNA"/>
</dbReference>
<keyword evidence="1" id="KW-0812">Transmembrane</keyword>
<dbReference type="Proteomes" id="UP000245288">
    <property type="component" value="Unassembled WGS sequence"/>
</dbReference>
<evidence type="ECO:0008006" key="4">
    <source>
        <dbReference type="Google" id="ProtNLM"/>
    </source>
</evidence>
<evidence type="ECO:0000313" key="2">
    <source>
        <dbReference type="EMBL" id="PWE87923.1"/>
    </source>
</evidence>
<keyword evidence="1" id="KW-0472">Membrane</keyword>
<dbReference type="Pfam" id="PF06898">
    <property type="entry name" value="YqfD"/>
    <property type="match status" value="1"/>
</dbReference>
<keyword evidence="1" id="KW-1133">Transmembrane helix</keyword>
<dbReference type="AlphaFoldDB" id="A0A2V1JX12"/>
<sequence length="417" mass="47384">MLKFIKFFRGYLYVRLTGYSPERFFNLCGNAGIILWELHREETGYVFCISLRAFRRLKPMLRKSGTQIRILKRVGLPFLLFRYRKHRFFAIGILAAFLFLMVMSRFVWSVEISGNYQYSTQLLTKFLAEEQIGYGVRKREIDCGNAEVLLRNHFPDITWVSVRLSGTKLYVAVQERLPAGNAEEEPALVASDLVTEVAGEVTSVLVRRGTALVQAGDEVEAGTVVVSGMIPIQDDSGETVSYDLCAADADVTIHTILPYEDHFSAKKQVREQIGKAKYGIGVLTGDGQLNLFWQQKAQTGCIRIYRQICLGRDFYLPFTLVTERLWQYENNETDRTEAEIKRIAQEKLDNYIQKLEKNAIQILSNSVIIEKNATEVSVHGTLDAMVTVSRRTEIENTKTQEGTDKYGIDTTVVGHSD</sequence>
<protein>
    <recommendedName>
        <fullName evidence="4">Sporulation protein YqfD</fullName>
    </recommendedName>
</protein>
<dbReference type="RefSeq" id="WP_181369242.1">
    <property type="nucleotide sequence ID" value="NZ_JRFU01000009.1"/>
</dbReference>
<evidence type="ECO:0000256" key="1">
    <source>
        <dbReference type="SAM" id="Phobius"/>
    </source>
</evidence>
<keyword evidence="3" id="KW-1185">Reference proteome</keyword>
<name>A0A2V1JX12_EUBRA</name>
<proteinExistence type="predicted"/>
<evidence type="ECO:0000313" key="3">
    <source>
        <dbReference type="Proteomes" id="UP000245288"/>
    </source>
</evidence>
<comment type="caution">
    <text evidence="2">The sequence shown here is derived from an EMBL/GenBank/DDBJ whole genome shotgun (WGS) entry which is preliminary data.</text>
</comment>
<reference evidence="2 3" key="1">
    <citation type="submission" date="2014-09" db="EMBL/GenBank/DDBJ databases">
        <title>Butyrate-producing bacteria isolated from human gut.</title>
        <authorList>
            <person name="Zhang Q."/>
            <person name="Zhao L."/>
        </authorList>
    </citation>
    <scope>NUCLEOTIDE SEQUENCE [LARGE SCALE GENOMIC DNA]</scope>
    <source>
        <strain evidence="2 3">21</strain>
    </source>
</reference>
<accession>A0A2V1JX12</accession>
<gene>
    <name evidence="2" type="ORF">LG34_00935</name>
</gene>
<feature type="transmembrane region" description="Helical" evidence="1">
    <location>
        <begin position="88"/>
        <end position="108"/>
    </location>
</feature>